<dbReference type="Proteomes" id="UP001153331">
    <property type="component" value="Unassembled WGS sequence"/>
</dbReference>
<protein>
    <submittedName>
        <fullName evidence="1">Uncharacterized protein</fullName>
    </submittedName>
</protein>
<reference evidence="1" key="1">
    <citation type="submission" date="2022-11" db="EMBL/GenBank/DDBJ databases">
        <title>Genome Sequence of Boeremia exigua.</title>
        <authorList>
            <person name="Buettner E."/>
        </authorList>
    </citation>
    <scope>NUCLEOTIDE SEQUENCE</scope>
    <source>
        <strain evidence="1">CU02</strain>
    </source>
</reference>
<comment type="caution">
    <text evidence="1">The sequence shown here is derived from an EMBL/GenBank/DDBJ whole genome shotgun (WGS) entry which is preliminary data.</text>
</comment>
<name>A0ACC2ICD9_9PLEO</name>
<gene>
    <name evidence="1" type="ORF">OPT61_g4911</name>
</gene>
<accession>A0ACC2ICD9</accession>
<sequence>MRLRQGRDRDHYGYSEMACSPCPTANATVLRGSFSTLAGEQNVGNVEPVRAGHVKGLCILLIEEVVTMRLLAAVLVCAFAPIAVQAKSVFAHFMVGNTESFKVDDWKREMSLAQAAHIDAFALNMAYDDYVLNNQLPNAFAAAESLGFHVFFSFDYAGNGPWDKDTVKATLKAYTKSSSYFQYNGKPFVSTFEGPENSDDWVDIKSASGCFFIPDWSSLGAKEAVQLGTADGLFSWEAWPHGPADASTYGDASYHQYLNGLPYMAPISPWFYTNMPGYNKNWIWRGDDLWFDRWQQMIMAEYQPDHYIGPLDDRQYVAFGPEFGKSPYNYVENMPHDGWRQFLPFVIDLWKTGTATVGTEGVTAWFRPNPARACSDGGTTGNTATQLLLEYPPAEIAQDKIFYSALLGSDADVTVFVGGRSIPGTWTSKPYANIGMYHGSVDMDGANGNVVVRITRNGNTVMQTSGKGTITAGCANGLTNFNAYVDSGSGAQSSLKTPKPISELVSTAGTGVFAFKELCEFTCKYGYCPQGACTCTNKGEQLKKPDPTGQVGYPLEGTSGSFTGLCNFACNLGYCPPDRCGPTQKPTYEGNVSPFVAPACTSGTGPGNLQGLCQYSCDFGFCPIHVCTCLSTGPLNLPTPKQDPKITKATTTDGTLDYGLCLFACSRGYCPTPCAVDKGLPGGVFTPVEPNTSIGYTLLTVLSDYTLVHMTKDASDEVKSALSQQFCTPSKRAMNKRDASRLNTATSDVAKRDFATDTCVRSTVLKLLRDANVVSILLGLYRGNPIPGTLSRITQLPGFTTDIMDSTFINGLSSASNFLKPAFPSMTTEEILWIYFTLMDTASHYLQNHPGDFTNFAIVREKNLPDQCPNEADTDCASALCDSKDGVFCSAFIGSKCRCSQSKCKVKFDENELKPFCEAPNCQPIDTTTGLCLADGKYNQCPCAGSGTVWKTSNQNMDILAEIWAGPDWESEPDTPEVKPDVLLCYKKGDSTYTAHKDDSSEWKFMEQPVLDKTIDKFCESAGAVDGTGGDSSKTWYDENSGTLNSVNIGFTAKQGGKQTVDDCKKNFKALSANCDWHPTENQYNWKWGGEFTTGLFTYVIQPTGHRLPVRNDPDTDWWRIGGDTHYWNNGKTAKSGEVRLGKDGKAFDMVIMNQCLHHLKLIDWNKGAKQDCAGIVDFSMSARILYNSHDDCFENTWRTIAWKLQYDQVLCGYSNHQAGAAGPGGATCWAGIDFIEGLVAEAAFVLADFRVPGFWSSGERALEVVSDGLFGDEMTAVAPPDFGQDGFAIYGAGCVTRASFEVYRGGWCCEGAMWFVIRPKAPAEGIAPVSSPVILLLYMFPHFSAGVEAERTAFALKRLTPMVIFGHVFASSILRVEFQGTHVAFKAVAGGIHMLTAGRPAVEGPPTNPAFRVPMIKMSNAVPELDVAGRDIVSYPQANYNYPTISTEYTTSSDATVGRFPSDARPSSHTNLSSREIKSESTLRKRTWRSIVLSSYCCDTKEEIEYNHSSSLTIPILYTGRRLAKTKQFIISRCAVKLNDGTVYGDINEQSTHKHVETVCESYKLALVIDMFSSGHTCIQRISAT</sequence>
<proteinExistence type="predicted"/>
<evidence type="ECO:0000313" key="1">
    <source>
        <dbReference type="EMBL" id="KAJ8112809.1"/>
    </source>
</evidence>
<organism evidence="1 2">
    <name type="scientific">Boeremia exigua</name>
    <dbReference type="NCBI Taxonomy" id="749465"/>
    <lineage>
        <taxon>Eukaryota</taxon>
        <taxon>Fungi</taxon>
        <taxon>Dikarya</taxon>
        <taxon>Ascomycota</taxon>
        <taxon>Pezizomycotina</taxon>
        <taxon>Dothideomycetes</taxon>
        <taxon>Pleosporomycetidae</taxon>
        <taxon>Pleosporales</taxon>
        <taxon>Pleosporineae</taxon>
        <taxon>Didymellaceae</taxon>
        <taxon>Boeremia</taxon>
    </lineage>
</organism>
<evidence type="ECO:0000313" key="2">
    <source>
        <dbReference type="Proteomes" id="UP001153331"/>
    </source>
</evidence>
<dbReference type="EMBL" id="JAPHNI010000296">
    <property type="protein sequence ID" value="KAJ8112809.1"/>
    <property type="molecule type" value="Genomic_DNA"/>
</dbReference>
<keyword evidence="2" id="KW-1185">Reference proteome</keyword>